<protein>
    <recommendedName>
        <fullName evidence="8">tRNA(Ile)-lysidine synthase</fullName>
        <ecNumber evidence="8">6.3.4.19</ecNumber>
    </recommendedName>
    <alternativeName>
        <fullName evidence="8">tRNA(Ile)-2-lysyl-cytidine synthase</fullName>
    </alternativeName>
    <alternativeName>
        <fullName evidence="8">tRNA(Ile)-lysidine synthetase</fullName>
    </alternativeName>
</protein>
<evidence type="ECO:0000256" key="3">
    <source>
        <dbReference type="ARBA" id="ARBA00022598"/>
    </source>
</evidence>
<feature type="domain" description="Lysidine-tRNA(Ile) synthetase C-terminal" evidence="9">
    <location>
        <begin position="369"/>
        <end position="441"/>
    </location>
</feature>
<evidence type="ECO:0000256" key="1">
    <source>
        <dbReference type="ARBA" id="ARBA00004496"/>
    </source>
</evidence>
<dbReference type="InterPro" id="IPR011063">
    <property type="entry name" value="TilS/TtcA_N"/>
</dbReference>
<evidence type="ECO:0000256" key="6">
    <source>
        <dbReference type="ARBA" id="ARBA00022840"/>
    </source>
</evidence>
<dbReference type="Proteomes" id="UP000321039">
    <property type="component" value="Unassembled WGS sequence"/>
</dbReference>
<evidence type="ECO:0000256" key="4">
    <source>
        <dbReference type="ARBA" id="ARBA00022694"/>
    </source>
</evidence>
<comment type="catalytic activity">
    <reaction evidence="7 8">
        <text>cytidine(34) in tRNA(Ile2) + L-lysine + ATP = lysidine(34) in tRNA(Ile2) + AMP + diphosphate + H(+)</text>
        <dbReference type="Rhea" id="RHEA:43744"/>
        <dbReference type="Rhea" id="RHEA-COMP:10625"/>
        <dbReference type="Rhea" id="RHEA-COMP:10670"/>
        <dbReference type="ChEBI" id="CHEBI:15378"/>
        <dbReference type="ChEBI" id="CHEBI:30616"/>
        <dbReference type="ChEBI" id="CHEBI:32551"/>
        <dbReference type="ChEBI" id="CHEBI:33019"/>
        <dbReference type="ChEBI" id="CHEBI:82748"/>
        <dbReference type="ChEBI" id="CHEBI:83665"/>
        <dbReference type="ChEBI" id="CHEBI:456215"/>
        <dbReference type="EC" id="6.3.4.19"/>
    </reaction>
</comment>
<dbReference type="AlphaFoldDB" id="A0A5C9A3T8"/>
<dbReference type="GO" id="GO:0005524">
    <property type="term" value="F:ATP binding"/>
    <property type="evidence" value="ECO:0007669"/>
    <property type="project" value="UniProtKB-UniRule"/>
</dbReference>
<dbReference type="HAMAP" id="MF_01161">
    <property type="entry name" value="tRNA_Ile_lys_synt"/>
    <property type="match status" value="1"/>
</dbReference>
<comment type="domain">
    <text evidence="8">The N-terminal region contains the highly conserved SGGXDS motif, predicted to be a P-loop motif involved in ATP binding.</text>
</comment>
<keyword evidence="5 8" id="KW-0547">Nucleotide-binding</keyword>
<keyword evidence="2 8" id="KW-0963">Cytoplasm</keyword>
<keyword evidence="3 8" id="KW-0436">Ligase</keyword>
<accession>A0A5C9A3T8</accession>
<dbReference type="SUPFAM" id="SSF52402">
    <property type="entry name" value="Adenine nucleotide alpha hydrolases-like"/>
    <property type="match status" value="1"/>
</dbReference>
<dbReference type="Pfam" id="PF11734">
    <property type="entry name" value="TilS_C"/>
    <property type="match status" value="1"/>
</dbReference>
<evidence type="ECO:0000256" key="8">
    <source>
        <dbReference type="HAMAP-Rule" id="MF_01161"/>
    </source>
</evidence>
<evidence type="ECO:0000256" key="5">
    <source>
        <dbReference type="ARBA" id="ARBA00022741"/>
    </source>
</evidence>
<evidence type="ECO:0000313" key="11">
    <source>
        <dbReference type="Proteomes" id="UP000321039"/>
    </source>
</evidence>
<comment type="subcellular location">
    <subcellularLocation>
        <location evidence="1 8">Cytoplasm</location>
    </subcellularLocation>
</comment>
<dbReference type="InterPro" id="IPR012094">
    <property type="entry name" value="tRNA_Ile_lys_synt"/>
</dbReference>
<dbReference type="Gene3D" id="3.40.50.620">
    <property type="entry name" value="HUPs"/>
    <property type="match status" value="1"/>
</dbReference>
<dbReference type="SUPFAM" id="SSF56037">
    <property type="entry name" value="PheT/TilS domain"/>
    <property type="match status" value="1"/>
</dbReference>
<comment type="similarity">
    <text evidence="8">Belongs to the tRNA(Ile)-lysidine synthase family.</text>
</comment>
<dbReference type="GO" id="GO:0006400">
    <property type="term" value="P:tRNA modification"/>
    <property type="evidence" value="ECO:0007669"/>
    <property type="project" value="UniProtKB-UniRule"/>
</dbReference>
<dbReference type="InterPro" id="IPR015262">
    <property type="entry name" value="tRNA_Ile_lys_synt_subst-bd"/>
</dbReference>
<comment type="function">
    <text evidence="8">Ligates lysine onto the cytidine present at position 34 of the AUA codon-specific tRNA(Ile) that contains the anticodon CAU, in an ATP-dependent manner. Cytidine is converted to lysidine, thus changing the amino acid specificity of the tRNA from methionine to isoleucine.</text>
</comment>
<dbReference type="InterPro" id="IPR012796">
    <property type="entry name" value="Lysidine-tRNA-synth_C"/>
</dbReference>
<keyword evidence="4 8" id="KW-0819">tRNA processing</keyword>
<feature type="binding site" evidence="8">
    <location>
        <begin position="29"/>
        <end position="34"/>
    </location>
    <ligand>
        <name>ATP</name>
        <dbReference type="ChEBI" id="CHEBI:30616"/>
    </ligand>
</feature>
<dbReference type="InterPro" id="IPR014729">
    <property type="entry name" value="Rossmann-like_a/b/a_fold"/>
</dbReference>
<dbReference type="RefSeq" id="WP_148067297.1">
    <property type="nucleotide sequence ID" value="NZ_VRZA01000002.1"/>
</dbReference>
<reference evidence="10 11" key="1">
    <citation type="submission" date="2019-08" db="EMBL/GenBank/DDBJ databases">
        <title>Parahaliea maris sp. nov., isolated from the surface seawater.</title>
        <authorList>
            <person name="Liu Y."/>
        </authorList>
    </citation>
    <scope>NUCLEOTIDE SEQUENCE [LARGE SCALE GENOMIC DNA]</scope>
    <source>
        <strain evidence="10 11">HSLHS9</strain>
    </source>
</reference>
<evidence type="ECO:0000313" key="10">
    <source>
        <dbReference type="EMBL" id="TXS95386.1"/>
    </source>
</evidence>
<dbReference type="NCBIfam" id="TIGR02433">
    <property type="entry name" value="lysidine_TilS_C"/>
    <property type="match status" value="1"/>
</dbReference>
<keyword evidence="6 8" id="KW-0067">ATP-binding</keyword>
<dbReference type="PANTHER" id="PTHR43033:SF1">
    <property type="entry name" value="TRNA(ILE)-LYSIDINE SYNTHASE-RELATED"/>
    <property type="match status" value="1"/>
</dbReference>
<dbReference type="SUPFAM" id="SSF82829">
    <property type="entry name" value="MesJ substrate recognition domain-like"/>
    <property type="match status" value="1"/>
</dbReference>
<dbReference type="CDD" id="cd01992">
    <property type="entry name" value="TilS_N"/>
    <property type="match status" value="1"/>
</dbReference>
<dbReference type="NCBIfam" id="TIGR02432">
    <property type="entry name" value="lysidine_TilS_N"/>
    <property type="match status" value="1"/>
</dbReference>
<evidence type="ECO:0000256" key="2">
    <source>
        <dbReference type="ARBA" id="ARBA00022490"/>
    </source>
</evidence>
<dbReference type="EMBL" id="VRZA01000002">
    <property type="protein sequence ID" value="TXS95386.1"/>
    <property type="molecule type" value="Genomic_DNA"/>
</dbReference>
<dbReference type="Pfam" id="PF09179">
    <property type="entry name" value="TilS"/>
    <property type="match status" value="1"/>
</dbReference>
<proteinExistence type="inferred from homology"/>
<dbReference type="GO" id="GO:0032267">
    <property type="term" value="F:tRNA(Ile)-lysidine synthase activity"/>
    <property type="evidence" value="ECO:0007669"/>
    <property type="project" value="UniProtKB-EC"/>
</dbReference>
<dbReference type="InterPro" id="IPR012795">
    <property type="entry name" value="tRNA_Ile_lys_synt_N"/>
</dbReference>
<organism evidence="10 11">
    <name type="scientific">Parahaliea maris</name>
    <dbReference type="NCBI Taxonomy" id="2716870"/>
    <lineage>
        <taxon>Bacteria</taxon>
        <taxon>Pseudomonadati</taxon>
        <taxon>Pseudomonadota</taxon>
        <taxon>Gammaproteobacteria</taxon>
        <taxon>Cellvibrionales</taxon>
        <taxon>Halieaceae</taxon>
        <taxon>Parahaliea</taxon>
    </lineage>
</organism>
<dbReference type="EC" id="6.3.4.19" evidence="8"/>
<sequence>MASSALTVDHVLHQLLPLATAPHWWVAYSGGLDSTVLLHLLVNARRINPGLPALTALHVHHQLQAEADSWLAHCKQQCEGLGVNFDAQRVAVAVQGRGLEAAARDARQAVFANRLGQGEVLLTGHHQDDQVETFFLRLLRGAGVEGLGAMAASRPLGEGQLHRPLLEFPREQLLAYARLYNLSWIEDPSNRDTDLDRNYLRSRVLPMLAERWPGYRATVSRAALEQQAAAHALAEDLPPITTLHNRFGDPGLPLDDVLEQGDAQAARLLRRWLRQQGLRAPDRASLLEFLRQLGQAAADREPRLVVDGAVFQRFLGELYRLPATPDWRAAEGLELGAGNPLTHPGLGRLSLVPAGEGEPGIVLAPEERLTLRFRRGGERCRLASREGSHSLKKLLQEAAVPPWWRERLPLLYRGEELLAVADCWYCSGDVEEGHRASRKRWQVRWERNSATAAD</sequence>
<evidence type="ECO:0000259" key="9">
    <source>
        <dbReference type="SMART" id="SM00977"/>
    </source>
</evidence>
<dbReference type="Gene3D" id="1.20.59.20">
    <property type="match status" value="1"/>
</dbReference>
<dbReference type="PANTHER" id="PTHR43033">
    <property type="entry name" value="TRNA(ILE)-LYSIDINE SYNTHASE-RELATED"/>
    <property type="match status" value="1"/>
</dbReference>
<name>A0A5C9A3T8_9GAMM</name>
<keyword evidence="11" id="KW-1185">Reference proteome</keyword>
<gene>
    <name evidence="8 10" type="primary">tilS</name>
    <name evidence="10" type="ORF">FV139_05705</name>
</gene>
<evidence type="ECO:0000256" key="7">
    <source>
        <dbReference type="ARBA" id="ARBA00048539"/>
    </source>
</evidence>
<comment type="caution">
    <text evidence="10">The sequence shown here is derived from an EMBL/GenBank/DDBJ whole genome shotgun (WGS) entry which is preliminary data.</text>
</comment>
<dbReference type="Pfam" id="PF01171">
    <property type="entry name" value="ATP_bind_3"/>
    <property type="match status" value="1"/>
</dbReference>
<dbReference type="SMART" id="SM00977">
    <property type="entry name" value="TilS_C"/>
    <property type="match status" value="1"/>
</dbReference>
<dbReference type="GO" id="GO:0005737">
    <property type="term" value="C:cytoplasm"/>
    <property type="evidence" value="ECO:0007669"/>
    <property type="project" value="UniProtKB-SubCell"/>
</dbReference>